<protein>
    <submittedName>
        <fullName evidence="4">Thioesterase superfamily protein</fullName>
    </submittedName>
</protein>
<evidence type="ECO:0000256" key="3">
    <source>
        <dbReference type="SAM" id="MobiDB-lite"/>
    </source>
</evidence>
<evidence type="ECO:0000313" key="5">
    <source>
        <dbReference type="Proteomes" id="UP000077868"/>
    </source>
</evidence>
<keyword evidence="2" id="KW-0378">Hydrolase</keyword>
<evidence type="ECO:0000256" key="2">
    <source>
        <dbReference type="ARBA" id="ARBA00022801"/>
    </source>
</evidence>
<reference evidence="4 5" key="1">
    <citation type="submission" date="2016-03" db="EMBL/GenBank/DDBJ databases">
        <title>Complete genome sequence of a soil Actinobacterium, Nocardioides dokdonensis FR1436.</title>
        <authorList>
            <person name="Kwon S.-K."/>
            <person name="Kim K."/>
            <person name="Kim J.F."/>
        </authorList>
    </citation>
    <scope>NUCLEOTIDE SEQUENCE [LARGE SCALE GENOMIC DNA]</scope>
    <source>
        <strain evidence="4 5">FR1436</strain>
    </source>
</reference>
<dbReference type="Pfam" id="PF13279">
    <property type="entry name" value="4HBT_2"/>
    <property type="match status" value="1"/>
</dbReference>
<dbReference type="InterPro" id="IPR029069">
    <property type="entry name" value="HotDog_dom_sf"/>
</dbReference>
<dbReference type="PANTHER" id="PTHR31793:SF27">
    <property type="entry name" value="NOVEL THIOESTERASE SUPERFAMILY DOMAIN AND SAPOSIN A-TYPE DOMAIN CONTAINING PROTEIN (0610012H03RIK)"/>
    <property type="match status" value="1"/>
</dbReference>
<proteinExistence type="inferred from homology"/>
<dbReference type="Gene3D" id="3.10.129.10">
    <property type="entry name" value="Hotdog Thioesterase"/>
    <property type="match status" value="1"/>
</dbReference>
<dbReference type="Proteomes" id="UP000077868">
    <property type="component" value="Chromosome"/>
</dbReference>
<name>A0A1A9GK98_9ACTN</name>
<dbReference type="InterPro" id="IPR050563">
    <property type="entry name" value="4-hydroxybenzoyl-CoA_TE"/>
</dbReference>
<dbReference type="PATRIC" id="fig|1300347.3.peg.2076"/>
<dbReference type="STRING" id="1300347.I601_2078"/>
<dbReference type="AlphaFoldDB" id="A0A1A9GK98"/>
<evidence type="ECO:0000256" key="1">
    <source>
        <dbReference type="ARBA" id="ARBA00005953"/>
    </source>
</evidence>
<gene>
    <name evidence="4" type="ORF">I601_2078</name>
</gene>
<organism evidence="4 5">
    <name type="scientific">Nocardioides dokdonensis FR1436</name>
    <dbReference type="NCBI Taxonomy" id="1300347"/>
    <lineage>
        <taxon>Bacteria</taxon>
        <taxon>Bacillati</taxon>
        <taxon>Actinomycetota</taxon>
        <taxon>Actinomycetes</taxon>
        <taxon>Propionibacteriales</taxon>
        <taxon>Nocardioidaceae</taxon>
        <taxon>Nocardioides</taxon>
    </lineage>
</organism>
<feature type="compositionally biased region" description="Basic and acidic residues" evidence="3">
    <location>
        <begin position="26"/>
        <end position="38"/>
    </location>
</feature>
<dbReference type="KEGG" id="ndk:I601_2078"/>
<dbReference type="GO" id="GO:0047617">
    <property type="term" value="F:fatty acyl-CoA hydrolase activity"/>
    <property type="evidence" value="ECO:0007669"/>
    <property type="project" value="TreeGrafter"/>
</dbReference>
<sequence>MPGPTGAAGILGRVSEHPGLDSYPARSRDKLRYGDTDRQGHVNNAVFSTLLETGRVELLFPGDGTSMSDPGASWVIVRIELDLVGEITWPGSVDIGTRVERVGSSSVTMAQGLFQAGRPVARATTVIVQMDEQTRGSRPLGAELAERFRSLQG</sequence>
<keyword evidence="5" id="KW-1185">Reference proteome</keyword>
<feature type="region of interest" description="Disordered" evidence="3">
    <location>
        <begin position="1"/>
        <end position="38"/>
    </location>
</feature>
<dbReference type="CDD" id="cd00586">
    <property type="entry name" value="4HBT"/>
    <property type="match status" value="1"/>
</dbReference>
<accession>A0A1A9GK98</accession>
<dbReference type="SUPFAM" id="SSF54637">
    <property type="entry name" value="Thioesterase/thiol ester dehydrase-isomerase"/>
    <property type="match status" value="1"/>
</dbReference>
<evidence type="ECO:0000313" key="4">
    <source>
        <dbReference type="EMBL" id="ANH38506.1"/>
    </source>
</evidence>
<comment type="similarity">
    <text evidence="1">Belongs to the 4-hydroxybenzoyl-CoA thioesterase family.</text>
</comment>
<dbReference type="PANTHER" id="PTHR31793">
    <property type="entry name" value="4-HYDROXYBENZOYL-COA THIOESTERASE FAMILY MEMBER"/>
    <property type="match status" value="1"/>
</dbReference>
<dbReference type="EMBL" id="CP015079">
    <property type="protein sequence ID" value="ANH38506.1"/>
    <property type="molecule type" value="Genomic_DNA"/>
</dbReference>